<accession>A0A368Y9Y5</accession>
<dbReference type="Proteomes" id="UP000253324">
    <property type="component" value="Unassembled WGS sequence"/>
</dbReference>
<proteinExistence type="predicted"/>
<gene>
    <name evidence="1" type="ORF">C7476_1603</name>
</gene>
<protein>
    <submittedName>
        <fullName evidence="1">Uncharacterized protein</fullName>
    </submittedName>
</protein>
<dbReference type="AlphaFoldDB" id="A0A368Y9Y5"/>
<keyword evidence="2" id="KW-1185">Reference proteome</keyword>
<name>A0A368Y9Y5_9HYPH</name>
<sequence>MARCVTAKCADVLAWSRGVQPDIAVFGLSTALFHSSAVPEMECA</sequence>
<organism evidence="1 2">
    <name type="scientific">Phyllobacterium bourgognense</name>
    <dbReference type="NCBI Taxonomy" id="314236"/>
    <lineage>
        <taxon>Bacteria</taxon>
        <taxon>Pseudomonadati</taxon>
        <taxon>Pseudomonadota</taxon>
        <taxon>Alphaproteobacteria</taxon>
        <taxon>Hyphomicrobiales</taxon>
        <taxon>Phyllobacteriaceae</taxon>
        <taxon>Phyllobacterium</taxon>
    </lineage>
</organism>
<evidence type="ECO:0000313" key="1">
    <source>
        <dbReference type="EMBL" id="RCW77063.1"/>
    </source>
</evidence>
<comment type="caution">
    <text evidence="1">The sequence shown here is derived from an EMBL/GenBank/DDBJ whole genome shotgun (WGS) entry which is preliminary data.</text>
</comment>
<reference evidence="1 2" key="1">
    <citation type="submission" date="2018-07" db="EMBL/GenBank/DDBJ databases">
        <title>Genomic Encyclopedia of Type Strains, Phase III (KMG-III): the genomes of soil and plant-associated and newly described type strains.</title>
        <authorList>
            <person name="Whitman W."/>
        </authorList>
    </citation>
    <scope>NUCLEOTIDE SEQUENCE [LARGE SCALE GENOMIC DNA]</scope>
    <source>
        <strain evidence="1 2">31-25a</strain>
    </source>
</reference>
<dbReference type="EMBL" id="QPJM01000060">
    <property type="protein sequence ID" value="RCW77063.1"/>
    <property type="molecule type" value="Genomic_DNA"/>
</dbReference>
<evidence type="ECO:0000313" key="2">
    <source>
        <dbReference type="Proteomes" id="UP000253324"/>
    </source>
</evidence>